<organism evidence="1 2">
    <name type="scientific">Macroventuria anomochaeta</name>
    <dbReference type="NCBI Taxonomy" id="301207"/>
    <lineage>
        <taxon>Eukaryota</taxon>
        <taxon>Fungi</taxon>
        <taxon>Dikarya</taxon>
        <taxon>Ascomycota</taxon>
        <taxon>Pezizomycotina</taxon>
        <taxon>Dothideomycetes</taxon>
        <taxon>Pleosporomycetidae</taxon>
        <taxon>Pleosporales</taxon>
        <taxon>Pleosporineae</taxon>
        <taxon>Didymellaceae</taxon>
        <taxon>Macroventuria</taxon>
    </lineage>
</organism>
<protein>
    <submittedName>
        <fullName evidence="1">Uncharacterized protein</fullName>
    </submittedName>
</protein>
<keyword evidence="2" id="KW-1185">Reference proteome</keyword>
<evidence type="ECO:0000313" key="1">
    <source>
        <dbReference type="EMBL" id="KAF2626593.1"/>
    </source>
</evidence>
<name>A0ACB6RXZ1_9PLEO</name>
<accession>A0ACB6RXZ1</accession>
<dbReference type="EMBL" id="MU006720">
    <property type="protein sequence ID" value="KAF2626593.1"/>
    <property type="molecule type" value="Genomic_DNA"/>
</dbReference>
<proteinExistence type="predicted"/>
<sequence length="924" mass="99534">MKARHYVFSTLSESFLIHHTTHHSTTFDDSTAQLQRIEQSPSATRATMAPFTNPLRHLWGRAPTCSAPDSIARFDGMSDGRVGDQQMHEPTVQQQQSNDSPAVGNGFAPPMAGQFSAATDQSAHQADDLQQYGQPSQQLTVHQNAAGLNGMYGLEQVIQELENSGQGQCKDMERQQPSYTATAQPPETSSQHLQANDHLQASHCPNTATDASTEVQVRREPAAEGYDDRDIFAEFTNEDGQDATSLQQTVNDTASSIIQASCDAPSIKQEPGTESRMPIDAIEGAAGVNLAITATHSTTAAPNTMDGQARASSSVGTPEVTSETGTSSSGVNLDAARPQAQVPYGTVTQVSIPVSQLPTTAVTDVTQSQLSVEQYTQDPRQSDVGPQAVSSGGKSLRSPSADSVIGSQKHSSEETALSPCGMGLSANSRLLVQQWQRRHKLSGMGPMTADAVQANPILLHGPMPTQQQYHQNAPQVVAGTPSCQPATDHLFNSLIANQTKQVNGPPRNSNSPYGVNMQYPTYSTGAQHGQVNPPWMPSGYGPNPSMRHARFPDYPLPGSVSPQRITEVQEEERSEASDDDELLVTRAPRHRSTTASPGSRSAFDATTSPGILQHGTSIVGPKPTDAAPKLSVPGDKQDTVIELSDDDDDEETSRPISWALPKYEATYHPPAATTDLPMAKVSIPDLVREEVMLTEDHSEQEMQLFLNVFLPAQQALQKPDPEPAHAVINFHTIAVMVLEAYVQYEIGDEMGCGYGFHGGNQALRPSPSSFDGEPARTRSAKDADVDEIFFAIIDRWRAGLTSGKGTLKLIRGCQEFCDIALDIIHYVKEHGLLQPELKRGKERSDKGVVRGPRGGAKEVETKGKATGKRKADAVESKAPAKKRTKAGKVATLQPRKNAKVEDKKKLKAKAKTSTSALVVIPRKK</sequence>
<dbReference type="Proteomes" id="UP000799754">
    <property type="component" value="Unassembled WGS sequence"/>
</dbReference>
<reference evidence="1" key="1">
    <citation type="journal article" date="2020" name="Stud. Mycol.">
        <title>101 Dothideomycetes genomes: a test case for predicting lifestyles and emergence of pathogens.</title>
        <authorList>
            <person name="Haridas S."/>
            <person name="Albert R."/>
            <person name="Binder M."/>
            <person name="Bloem J."/>
            <person name="Labutti K."/>
            <person name="Salamov A."/>
            <person name="Andreopoulos B."/>
            <person name="Baker S."/>
            <person name="Barry K."/>
            <person name="Bills G."/>
            <person name="Bluhm B."/>
            <person name="Cannon C."/>
            <person name="Castanera R."/>
            <person name="Culley D."/>
            <person name="Daum C."/>
            <person name="Ezra D."/>
            <person name="Gonzalez J."/>
            <person name="Henrissat B."/>
            <person name="Kuo A."/>
            <person name="Liang C."/>
            <person name="Lipzen A."/>
            <person name="Lutzoni F."/>
            <person name="Magnuson J."/>
            <person name="Mondo S."/>
            <person name="Nolan M."/>
            <person name="Ohm R."/>
            <person name="Pangilinan J."/>
            <person name="Park H.-J."/>
            <person name="Ramirez L."/>
            <person name="Alfaro M."/>
            <person name="Sun H."/>
            <person name="Tritt A."/>
            <person name="Yoshinaga Y."/>
            <person name="Zwiers L.-H."/>
            <person name="Turgeon B."/>
            <person name="Goodwin S."/>
            <person name="Spatafora J."/>
            <person name="Crous P."/>
            <person name="Grigoriev I."/>
        </authorList>
    </citation>
    <scope>NUCLEOTIDE SEQUENCE</scope>
    <source>
        <strain evidence="1">CBS 525.71</strain>
    </source>
</reference>
<evidence type="ECO:0000313" key="2">
    <source>
        <dbReference type="Proteomes" id="UP000799754"/>
    </source>
</evidence>
<gene>
    <name evidence="1" type="ORF">BU25DRAFT_449172</name>
</gene>
<comment type="caution">
    <text evidence="1">The sequence shown here is derived from an EMBL/GenBank/DDBJ whole genome shotgun (WGS) entry which is preliminary data.</text>
</comment>